<protein>
    <recommendedName>
        <fullName evidence="6">Protein kinase domain-containing protein</fullName>
    </recommendedName>
</protein>
<dbReference type="GO" id="GO:0005886">
    <property type="term" value="C:plasma membrane"/>
    <property type="evidence" value="ECO:0007669"/>
    <property type="project" value="UniProtKB-SubCell"/>
</dbReference>
<keyword evidence="5" id="KW-0067">ATP-binding</keyword>
<keyword evidence="4" id="KW-0449">Lipoprotein</keyword>
<evidence type="ECO:0000256" key="5">
    <source>
        <dbReference type="PROSITE-ProRule" id="PRU10141"/>
    </source>
</evidence>
<keyword evidence="2" id="KW-0723">Serine/threonine-protein kinase</keyword>
<evidence type="ECO:0000256" key="2">
    <source>
        <dbReference type="ARBA" id="ARBA00022527"/>
    </source>
</evidence>
<comment type="subcellular location">
    <subcellularLocation>
        <location evidence="1">Cell membrane</location>
        <topology evidence="1">Lipid-anchor</topology>
    </subcellularLocation>
</comment>
<dbReference type="PANTHER" id="PTHR47985:SF37">
    <property type="entry name" value="PROTEIN KINASE SUPERFAMILY PROTEIN"/>
    <property type="match status" value="1"/>
</dbReference>
<comment type="caution">
    <text evidence="7">The sequence shown here is derived from an EMBL/GenBank/DDBJ whole genome shotgun (WGS) entry which is preliminary data.</text>
</comment>
<evidence type="ECO:0000313" key="8">
    <source>
        <dbReference type="Proteomes" id="UP001151752"/>
    </source>
</evidence>
<dbReference type="InterPro" id="IPR001245">
    <property type="entry name" value="Ser-Thr/Tyr_kinase_cat_dom"/>
</dbReference>
<evidence type="ECO:0000256" key="4">
    <source>
        <dbReference type="ARBA" id="ARBA00023288"/>
    </source>
</evidence>
<dbReference type="Pfam" id="PF07714">
    <property type="entry name" value="PK_Tyr_Ser-Thr"/>
    <property type="match status" value="1"/>
</dbReference>
<dbReference type="PANTHER" id="PTHR47985">
    <property type="entry name" value="OS07G0668900 PROTEIN"/>
    <property type="match status" value="1"/>
</dbReference>
<keyword evidence="5" id="KW-0547">Nucleotide-binding</keyword>
<dbReference type="PROSITE" id="PS50011">
    <property type="entry name" value="PROTEIN_KINASE_DOM"/>
    <property type="match status" value="1"/>
</dbReference>
<dbReference type="Proteomes" id="UP001151752">
    <property type="component" value="Chromosome 4"/>
</dbReference>
<gene>
    <name evidence="7" type="ORF">OIU74_003001</name>
</gene>
<proteinExistence type="predicted"/>
<evidence type="ECO:0000259" key="6">
    <source>
        <dbReference type="PROSITE" id="PS50011"/>
    </source>
</evidence>
<dbReference type="PROSITE" id="PS00107">
    <property type="entry name" value="PROTEIN_KINASE_ATP"/>
    <property type="match status" value="1"/>
</dbReference>
<evidence type="ECO:0000313" key="7">
    <source>
        <dbReference type="EMBL" id="KAJ6737948.1"/>
    </source>
</evidence>
<dbReference type="FunFam" id="3.30.200.20:FF:000266">
    <property type="entry name" value="probable serine/threonine-protein kinase RLCKVII"/>
    <property type="match status" value="1"/>
</dbReference>
<dbReference type="GO" id="GO:0005524">
    <property type="term" value="F:ATP binding"/>
    <property type="evidence" value="ECO:0007669"/>
    <property type="project" value="UniProtKB-UniRule"/>
</dbReference>
<name>A0A9Q0UYC8_9ROSI</name>
<feature type="binding site" evidence="5">
    <location>
        <position position="71"/>
    </location>
    <ligand>
        <name>ATP</name>
        <dbReference type="ChEBI" id="CHEBI:30616"/>
    </ligand>
</feature>
<organism evidence="7 8">
    <name type="scientific">Salix koriyanagi</name>
    <dbReference type="NCBI Taxonomy" id="2511006"/>
    <lineage>
        <taxon>Eukaryota</taxon>
        <taxon>Viridiplantae</taxon>
        <taxon>Streptophyta</taxon>
        <taxon>Embryophyta</taxon>
        <taxon>Tracheophyta</taxon>
        <taxon>Spermatophyta</taxon>
        <taxon>Magnoliopsida</taxon>
        <taxon>eudicotyledons</taxon>
        <taxon>Gunneridae</taxon>
        <taxon>Pentapetalae</taxon>
        <taxon>rosids</taxon>
        <taxon>fabids</taxon>
        <taxon>Malpighiales</taxon>
        <taxon>Salicaceae</taxon>
        <taxon>Saliceae</taxon>
        <taxon>Salix</taxon>
    </lineage>
</organism>
<feature type="domain" description="Protein kinase" evidence="6">
    <location>
        <begin position="41"/>
        <end position="240"/>
    </location>
</feature>
<dbReference type="InterPro" id="IPR000719">
    <property type="entry name" value="Prot_kinase_dom"/>
</dbReference>
<keyword evidence="8" id="KW-1185">Reference proteome</keyword>
<keyword evidence="3" id="KW-0472">Membrane</keyword>
<dbReference type="GO" id="GO:0004674">
    <property type="term" value="F:protein serine/threonine kinase activity"/>
    <property type="evidence" value="ECO:0007669"/>
    <property type="project" value="UniProtKB-KW"/>
</dbReference>
<dbReference type="EMBL" id="JAPFFM010000010">
    <property type="protein sequence ID" value="KAJ6737948.1"/>
    <property type="molecule type" value="Genomic_DNA"/>
</dbReference>
<reference evidence="7" key="2">
    <citation type="journal article" date="2023" name="Int. J. Mol. Sci.">
        <title>De Novo Assembly and Annotation of 11 Diverse Shrub Willow (Salix) Genomes Reveals Novel Gene Organization in Sex-Linked Regions.</title>
        <authorList>
            <person name="Hyden B."/>
            <person name="Feng K."/>
            <person name="Yates T.B."/>
            <person name="Jawdy S."/>
            <person name="Cereghino C."/>
            <person name="Smart L.B."/>
            <person name="Muchero W."/>
        </authorList>
    </citation>
    <scope>NUCLEOTIDE SEQUENCE</scope>
    <source>
        <tissue evidence="7">Shoot tip</tissue>
    </source>
</reference>
<evidence type="ECO:0000256" key="1">
    <source>
        <dbReference type="ARBA" id="ARBA00004193"/>
    </source>
</evidence>
<dbReference type="InterPro" id="IPR011009">
    <property type="entry name" value="Kinase-like_dom_sf"/>
</dbReference>
<sequence length="240" mass="26857">MELNPLTSNKVPRCAQKASSKRKNINQVFTFRELAVATSNFNHHFLVGEGGFGRVYKGYIDSVDQMVAVKKLDRKGLQGNREFFSEVLTLSMVKHLNLVKLIGYCADGDQRLLVYEFMANGSLENHLLGRRAIDRSRPTEEQNLIHWAAPLLMDRSKFTEMADPLLEGNYPKKSLYQALAIASMCVHEEADARPLMADVVTAFEFLTTPAGEEKPTMASTESIHYVESVKGGNAKDELEA</sequence>
<reference evidence="7" key="1">
    <citation type="submission" date="2022-11" db="EMBL/GenBank/DDBJ databases">
        <authorList>
            <person name="Hyden B.L."/>
            <person name="Feng K."/>
            <person name="Yates T."/>
            <person name="Jawdy S."/>
            <person name="Smart L.B."/>
            <person name="Muchero W."/>
        </authorList>
    </citation>
    <scope>NUCLEOTIDE SEQUENCE</scope>
    <source>
        <tissue evidence="7">Shoot tip</tissue>
    </source>
</reference>
<dbReference type="Gene3D" id="3.30.200.20">
    <property type="entry name" value="Phosphorylase Kinase, domain 1"/>
    <property type="match status" value="1"/>
</dbReference>
<dbReference type="Gene3D" id="1.10.510.10">
    <property type="entry name" value="Transferase(Phosphotransferase) domain 1"/>
    <property type="match status" value="1"/>
</dbReference>
<keyword evidence="2" id="KW-0418">Kinase</keyword>
<dbReference type="InterPro" id="IPR017441">
    <property type="entry name" value="Protein_kinase_ATP_BS"/>
</dbReference>
<keyword evidence="2" id="KW-0808">Transferase</keyword>
<dbReference type="SUPFAM" id="SSF56112">
    <property type="entry name" value="Protein kinase-like (PK-like)"/>
    <property type="match status" value="1"/>
</dbReference>
<accession>A0A9Q0UYC8</accession>
<dbReference type="AlphaFoldDB" id="A0A9Q0UYC8"/>
<evidence type="ECO:0000256" key="3">
    <source>
        <dbReference type="ARBA" id="ARBA00023136"/>
    </source>
</evidence>